<dbReference type="SUPFAM" id="SSF52972">
    <property type="entry name" value="ITPase-like"/>
    <property type="match status" value="1"/>
</dbReference>
<dbReference type="InterPro" id="IPR003697">
    <property type="entry name" value="Maf-like"/>
</dbReference>
<sequence length="213" mass="23943">MLLKADKLILQLILGSSSPARREILAEMGYQFTIMNPDIDEKAIRLEKPEDLVMALAHAKAEAIKRKLQHKCLSNKEVEGEPTLLITSDQVMVNRGMIREKPLNEEEAREFIKGYSGHFAVAVGYVLVTNLNTGVQRGAWDKPEIHFHEIPDEVIERVVKVRDITNVAGGFRMEHPLAAPYVKEVVGAMDSVMGLPRELTKKLLEKALEETYA</sequence>
<comment type="caution">
    <text evidence="2">The sequence shown here is derived from an EMBL/GenBank/DDBJ whole genome shotgun (WGS) entry which is preliminary data.</text>
</comment>
<evidence type="ECO:0000313" key="3">
    <source>
        <dbReference type="Proteomes" id="UP001210211"/>
    </source>
</evidence>
<dbReference type="EMBL" id="JAMRDG010000001">
    <property type="protein sequence ID" value="KAJ3697681.1"/>
    <property type="molecule type" value="Genomic_DNA"/>
</dbReference>
<keyword evidence="1" id="KW-0378">Hydrolase</keyword>
<dbReference type="Pfam" id="PF02545">
    <property type="entry name" value="Maf"/>
    <property type="match status" value="1"/>
</dbReference>
<dbReference type="HAMAP" id="MF_00528">
    <property type="entry name" value="Maf"/>
    <property type="match status" value="1"/>
</dbReference>
<dbReference type="Proteomes" id="UP001210211">
    <property type="component" value="Unassembled WGS sequence"/>
</dbReference>
<keyword evidence="3" id="KW-1185">Reference proteome</keyword>
<dbReference type="PANTHER" id="PTHR43213:SF3">
    <property type="entry name" value="MAF-LIKE PROTEIN, EXPRESSED"/>
    <property type="match status" value="1"/>
</dbReference>
<dbReference type="InterPro" id="IPR029001">
    <property type="entry name" value="ITPase-like_fam"/>
</dbReference>
<protein>
    <recommendedName>
        <fullName evidence="4">Maf-like protein</fullName>
    </recommendedName>
</protein>
<reference evidence="2 3" key="1">
    <citation type="journal article" date="2022" name="Cell">
        <title>Repeat-based holocentromeres influence genome architecture and karyotype evolution.</title>
        <authorList>
            <person name="Hofstatter P.G."/>
            <person name="Thangavel G."/>
            <person name="Lux T."/>
            <person name="Neumann P."/>
            <person name="Vondrak T."/>
            <person name="Novak P."/>
            <person name="Zhang M."/>
            <person name="Costa L."/>
            <person name="Castellani M."/>
            <person name="Scott A."/>
            <person name="Toegelov H."/>
            <person name="Fuchs J."/>
            <person name="Mata-Sucre Y."/>
            <person name="Dias Y."/>
            <person name="Vanzela A.L.L."/>
            <person name="Huettel B."/>
            <person name="Almeida C.C.S."/>
            <person name="Simkova H."/>
            <person name="Souza G."/>
            <person name="Pedrosa-Harand A."/>
            <person name="Macas J."/>
            <person name="Mayer K.F.X."/>
            <person name="Houben A."/>
            <person name="Marques A."/>
        </authorList>
    </citation>
    <scope>NUCLEOTIDE SEQUENCE [LARGE SCALE GENOMIC DNA]</scope>
    <source>
        <strain evidence="2">RhyTen1mFocal</strain>
    </source>
</reference>
<dbReference type="GO" id="GO:0047429">
    <property type="term" value="F:nucleoside triphosphate diphosphatase activity"/>
    <property type="evidence" value="ECO:0007669"/>
    <property type="project" value="InterPro"/>
</dbReference>
<evidence type="ECO:0000256" key="1">
    <source>
        <dbReference type="ARBA" id="ARBA00022801"/>
    </source>
</evidence>
<name>A0AAD5ZGV3_9POAL</name>
<evidence type="ECO:0008006" key="4">
    <source>
        <dbReference type="Google" id="ProtNLM"/>
    </source>
</evidence>
<evidence type="ECO:0000313" key="2">
    <source>
        <dbReference type="EMBL" id="KAJ3697681.1"/>
    </source>
</evidence>
<dbReference type="AlphaFoldDB" id="A0AAD5ZGV3"/>
<dbReference type="FunFam" id="3.90.950.10:FF:000008">
    <property type="entry name" value="Maf-like protein, expressed"/>
    <property type="match status" value="1"/>
</dbReference>
<organism evidence="2 3">
    <name type="scientific">Rhynchospora tenuis</name>
    <dbReference type="NCBI Taxonomy" id="198213"/>
    <lineage>
        <taxon>Eukaryota</taxon>
        <taxon>Viridiplantae</taxon>
        <taxon>Streptophyta</taxon>
        <taxon>Embryophyta</taxon>
        <taxon>Tracheophyta</taxon>
        <taxon>Spermatophyta</taxon>
        <taxon>Magnoliopsida</taxon>
        <taxon>Liliopsida</taxon>
        <taxon>Poales</taxon>
        <taxon>Cyperaceae</taxon>
        <taxon>Cyperoideae</taxon>
        <taxon>Rhynchosporeae</taxon>
        <taxon>Rhynchospora</taxon>
    </lineage>
</organism>
<accession>A0AAD5ZGV3</accession>
<proteinExistence type="inferred from homology"/>
<gene>
    <name evidence="2" type="ORF">LUZ61_001386</name>
</gene>
<dbReference type="Gene3D" id="3.90.950.10">
    <property type="match status" value="1"/>
</dbReference>
<dbReference type="PANTHER" id="PTHR43213">
    <property type="entry name" value="BIFUNCTIONAL DTTP/UTP PYROPHOSPHATASE/METHYLTRANSFERASE PROTEIN-RELATED"/>
    <property type="match status" value="1"/>
</dbReference>
<dbReference type="PIRSF" id="PIRSF006305">
    <property type="entry name" value="Maf"/>
    <property type="match status" value="1"/>
</dbReference>